<gene>
    <name evidence="2" type="ORF">A130_07695</name>
</gene>
<evidence type="ECO:0000256" key="1">
    <source>
        <dbReference type="SAM" id="Phobius"/>
    </source>
</evidence>
<sequence>MFLSTHYMFKLLIAGVVILLLIIGLVGINTVPQINYLSRNMDWDWHWAYFEPLSNGIQQTRTQDTRQLLLRRVYIEKSISVFVMTTLDNKLELDIVYQNDCKVGEYKNLNLLINGEHKENTAMVCETNGQSFIYRYVDTKLETLSLALDSIHLEEDFAFWPVDELKLDQFKQQHSSFFRKSGESVEHDWLRD</sequence>
<accession>A0A1E5CP24</accession>
<reference evidence="2 3" key="1">
    <citation type="journal article" date="2012" name="Science">
        <title>Ecological populations of bacteria act as socially cohesive units of antibiotic production and resistance.</title>
        <authorList>
            <person name="Cordero O.X."/>
            <person name="Wildschutte H."/>
            <person name="Kirkup B."/>
            <person name="Proehl S."/>
            <person name="Ngo L."/>
            <person name="Hussain F."/>
            <person name="Le Roux F."/>
            <person name="Mincer T."/>
            <person name="Polz M.F."/>
        </authorList>
    </citation>
    <scope>NUCLEOTIDE SEQUENCE [LARGE SCALE GENOMIC DNA]</scope>
    <source>
        <strain evidence="2 3">FF-238</strain>
    </source>
</reference>
<protein>
    <submittedName>
        <fullName evidence="2">Threonine transporter RhtB</fullName>
    </submittedName>
</protein>
<keyword evidence="1" id="KW-0472">Membrane</keyword>
<dbReference type="EMBL" id="AJYW02000285">
    <property type="protein sequence ID" value="OEE71658.1"/>
    <property type="molecule type" value="Genomic_DNA"/>
</dbReference>
<keyword evidence="3" id="KW-1185">Reference proteome</keyword>
<dbReference type="Proteomes" id="UP000094165">
    <property type="component" value="Unassembled WGS sequence"/>
</dbReference>
<comment type="caution">
    <text evidence="2">The sequence shown here is derived from an EMBL/GenBank/DDBJ whole genome shotgun (WGS) entry which is preliminary data.</text>
</comment>
<proteinExistence type="predicted"/>
<evidence type="ECO:0000313" key="3">
    <source>
        <dbReference type="Proteomes" id="UP000094165"/>
    </source>
</evidence>
<feature type="transmembrane region" description="Helical" evidence="1">
    <location>
        <begin position="12"/>
        <end position="31"/>
    </location>
</feature>
<keyword evidence="1" id="KW-0812">Transmembrane</keyword>
<dbReference type="AlphaFoldDB" id="A0A1E5CP24"/>
<name>A0A1E5CP24_9VIBR</name>
<organism evidence="2 3">
    <name type="scientific">Vibrio genomosp. F6 str. FF-238</name>
    <dbReference type="NCBI Taxonomy" id="1191298"/>
    <lineage>
        <taxon>Bacteria</taxon>
        <taxon>Pseudomonadati</taxon>
        <taxon>Pseudomonadota</taxon>
        <taxon>Gammaproteobacteria</taxon>
        <taxon>Vibrionales</taxon>
        <taxon>Vibrionaceae</taxon>
        <taxon>Vibrio</taxon>
    </lineage>
</organism>
<keyword evidence="1" id="KW-1133">Transmembrane helix</keyword>
<evidence type="ECO:0000313" key="2">
    <source>
        <dbReference type="EMBL" id="OEE71658.1"/>
    </source>
</evidence>